<feature type="domain" description="Alcohol dehydrogenase iron-type/glycerol dehydrogenase GldA" evidence="2">
    <location>
        <begin position="11"/>
        <end position="179"/>
    </location>
</feature>
<dbReference type="PROSITE" id="PS00913">
    <property type="entry name" value="ADH_IRON_1"/>
    <property type="match status" value="1"/>
</dbReference>
<name>A0A7X2S1G3_9BACI</name>
<dbReference type="EMBL" id="WMIB01000001">
    <property type="protein sequence ID" value="MTH51905.1"/>
    <property type="molecule type" value="Genomic_DNA"/>
</dbReference>
<dbReference type="OrthoDB" id="9815791at2"/>
<dbReference type="FunFam" id="3.40.50.1970:FF:000003">
    <property type="entry name" value="Alcohol dehydrogenase, iron-containing"/>
    <property type="match status" value="1"/>
</dbReference>
<keyword evidence="1" id="KW-0560">Oxidoreductase</keyword>
<protein>
    <submittedName>
        <fullName evidence="4">Iron-containing alcohol dehydrogenase</fullName>
    </submittedName>
</protein>
<dbReference type="InterPro" id="IPR039697">
    <property type="entry name" value="Alcohol_dehydrogenase_Fe"/>
</dbReference>
<dbReference type="Pfam" id="PF00465">
    <property type="entry name" value="Fe-ADH"/>
    <property type="match status" value="1"/>
</dbReference>
<dbReference type="Proteomes" id="UP000434639">
    <property type="component" value="Unassembled WGS sequence"/>
</dbReference>
<dbReference type="CDD" id="cd14863">
    <property type="entry name" value="Fe-ADH-like"/>
    <property type="match status" value="1"/>
</dbReference>
<organism evidence="4 5">
    <name type="scientific">Metabacillus mangrovi</name>
    <dbReference type="NCBI Taxonomy" id="1491830"/>
    <lineage>
        <taxon>Bacteria</taxon>
        <taxon>Bacillati</taxon>
        <taxon>Bacillota</taxon>
        <taxon>Bacilli</taxon>
        <taxon>Bacillales</taxon>
        <taxon>Bacillaceae</taxon>
        <taxon>Metabacillus</taxon>
    </lineage>
</organism>
<dbReference type="InterPro" id="IPR056798">
    <property type="entry name" value="ADH_Fe_C"/>
</dbReference>
<dbReference type="AlphaFoldDB" id="A0A7X2S1G3"/>
<dbReference type="Gene3D" id="1.20.1090.10">
    <property type="entry name" value="Dehydroquinate synthase-like - alpha domain"/>
    <property type="match status" value="1"/>
</dbReference>
<sequence>MLKNFQFHLRTKVVYGENQSLKLAEHIPSGAGSPKAVIVTDQGLVNLGYIQPIADALSKEGVEVTIYSDVKSNPTFQNINEAAELLKKTGSSAVIGIGGGSPLDTAKTAALVAGGDQEAGHYALMANPFPPKKVVTIAIPTTAGTGAEVTSTTVYSDENHRKLWAWDQEMQPEIAILDPVLTVDLPDFLTAATGIDALVHALEALTGQATSPVIEAAGLHAIRLVAENLPAALENKGNLEARGNLLTASMLAGVAIEQGGTGIAHNLGHALSTVGGLHHGRAVAIALYHAYEWNLESPRISEFAKAARAFGASGEFGSDAELAKEGARLCRSLIESCPIDLEVGIDGLTMKDQQALFTASLAEENRPMRVNNCRYASDEDLQMLVEQILSHKTAPNYV</sequence>
<dbReference type="GO" id="GO:0004022">
    <property type="term" value="F:alcohol dehydrogenase (NAD+) activity"/>
    <property type="evidence" value="ECO:0007669"/>
    <property type="project" value="UniProtKB-ARBA"/>
</dbReference>
<evidence type="ECO:0000313" key="4">
    <source>
        <dbReference type="EMBL" id="MTH51905.1"/>
    </source>
</evidence>
<feature type="domain" description="Fe-containing alcohol dehydrogenase-like C-terminal" evidence="3">
    <location>
        <begin position="190"/>
        <end position="387"/>
    </location>
</feature>
<evidence type="ECO:0000259" key="3">
    <source>
        <dbReference type="Pfam" id="PF25137"/>
    </source>
</evidence>
<dbReference type="Gene3D" id="3.40.50.1970">
    <property type="match status" value="1"/>
</dbReference>
<reference evidence="4 5" key="1">
    <citation type="journal article" date="2017" name="Int. J. Syst. Evol. Microbiol.">
        <title>Bacillus mangrovi sp. nov., isolated from a sediment sample from a mangrove forest.</title>
        <authorList>
            <person name="Gupta V."/>
            <person name="Singh P.K."/>
            <person name="Korpole S."/>
            <person name="Tanuku N.R.S."/>
            <person name="Pinnaka A.K."/>
        </authorList>
    </citation>
    <scope>NUCLEOTIDE SEQUENCE [LARGE SCALE GENOMIC DNA]</scope>
    <source>
        <strain evidence="4 5">KCTC 33872</strain>
    </source>
</reference>
<evidence type="ECO:0000313" key="5">
    <source>
        <dbReference type="Proteomes" id="UP000434639"/>
    </source>
</evidence>
<dbReference type="SUPFAM" id="SSF56796">
    <property type="entry name" value="Dehydroquinate synthase-like"/>
    <property type="match status" value="1"/>
</dbReference>
<dbReference type="InterPro" id="IPR018211">
    <property type="entry name" value="ADH_Fe_CS"/>
</dbReference>
<accession>A0A7X2S1G3</accession>
<keyword evidence="5" id="KW-1185">Reference proteome</keyword>
<comment type="caution">
    <text evidence="4">The sequence shown here is derived from an EMBL/GenBank/DDBJ whole genome shotgun (WGS) entry which is preliminary data.</text>
</comment>
<gene>
    <name evidence="4" type="ORF">GKZ89_00690</name>
</gene>
<proteinExistence type="predicted"/>
<dbReference type="InterPro" id="IPR001670">
    <property type="entry name" value="ADH_Fe/GldA"/>
</dbReference>
<dbReference type="GO" id="GO:0046872">
    <property type="term" value="F:metal ion binding"/>
    <property type="evidence" value="ECO:0007669"/>
    <property type="project" value="InterPro"/>
</dbReference>
<evidence type="ECO:0000256" key="1">
    <source>
        <dbReference type="ARBA" id="ARBA00023002"/>
    </source>
</evidence>
<dbReference type="PANTHER" id="PTHR11496:SF83">
    <property type="entry name" value="HYDROXYACID-OXOACID TRANSHYDROGENASE, MITOCHONDRIAL"/>
    <property type="match status" value="1"/>
</dbReference>
<evidence type="ECO:0000259" key="2">
    <source>
        <dbReference type="Pfam" id="PF00465"/>
    </source>
</evidence>
<dbReference type="RefSeq" id="WP_155110463.1">
    <property type="nucleotide sequence ID" value="NZ_WMIB01000001.1"/>
</dbReference>
<dbReference type="PANTHER" id="PTHR11496">
    <property type="entry name" value="ALCOHOL DEHYDROGENASE"/>
    <property type="match status" value="1"/>
</dbReference>
<dbReference type="Pfam" id="PF25137">
    <property type="entry name" value="ADH_Fe_C"/>
    <property type="match status" value="1"/>
</dbReference>